<dbReference type="eggNOG" id="COG3540">
    <property type="taxonomic scope" value="Bacteria"/>
</dbReference>
<dbReference type="PANTHER" id="PTHR43606:SF2">
    <property type="entry name" value="ALKALINE PHOSPHATASE FAMILY PROTEIN (AFU_ORTHOLOGUE AFUA_5G03860)"/>
    <property type="match status" value="1"/>
</dbReference>
<accession>A0A062VC48</accession>
<feature type="domain" description="PhoD-like phosphatase metallophosphatase" evidence="2">
    <location>
        <begin position="140"/>
        <end position="487"/>
    </location>
</feature>
<dbReference type="InterPro" id="IPR006311">
    <property type="entry name" value="TAT_signal"/>
</dbReference>
<dbReference type="RefSeq" id="WP_035594682.1">
    <property type="nucleotide sequence ID" value="NZ_ARYM01000003.1"/>
</dbReference>
<gene>
    <name evidence="4" type="ORF">HPO_03849</name>
</gene>
<dbReference type="SUPFAM" id="SSF56300">
    <property type="entry name" value="Metallo-dependent phosphatases"/>
    <property type="match status" value="1"/>
</dbReference>
<evidence type="ECO:0000259" key="3">
    <source>
        <dbReference type="Pfam" id="PF16655"/>
    </source>
</evidence>
<dbReference type="PANTHER" id="PTHR43606">
    <property type="entry name" value="PHOSPHATASE, PUTATIVE (AFU_ORTHOLOGUE AFUA_6G08710)-RELATED"/>
    <property type="match status" value="1"/>
</dbReference>
<proteinExistence type="predicted"/>
<protein>
    <submittedName>
        <fullName evidence="4">Alkaline phosphatase</fullName>
    </submittedName>
</protein>
<dbReference type="EMBL" id="ARYM01000003">
    <property type="protein sequence ID" value="KCZ99995.1"/>
    <property type="molecule type" value="Genomic_DNA"/>
</dbReference>
<dbReference type="Pfam" id="PF16655">
    <property type="entry name" value="PhoD_N"/>
    <property type="match status" value="1"/>
</dbReference>
<feature type="chain" id="PRO_5001615596" evidence="1">
    <location>
        <begin position="26"/>
        <end position="512"/>
    </location>
</feature>
<dbReference type="InterPro" id="IPR052900">
    <property type="entry name" value="Phospholipid_Metab_Enz"/>
</dbReference>
<dbReference type="AlphaFoldDB" id="A0A062VC48"/>
<feature type="signal peptide" evidence="1">
    <location>
        <begin position="1"/>
        <end position="25"/>
    </location>
</feature>
<dbReference type="Pfam" id="PF09423">
    <property type="entry name" value="PhoD"/>
    <property type="match status" value="1"/>
</dbReference>
<reference evidence="4 5" key="1">
    <citation type="journal article" date="2014" name="Antonie Van Leeuwenhoek">
        <title>Hyphomonas beringensis sp. nov. and Hyphomonas chukchiensis sp. nov., isolated from surface seawater of the Bering Sea and Chukchi Sea.</title>
        <authorList>
            <person name="Li C."/>
            <person name="Lai Q."/>
            <person name="Li G."/>
            <person name="Dong C."/>
            <person name="Wang J."/>
            <person name="Liao Y."/>
            <person name="Shao Z."/>
        </authorList>
    </citation>
    <scope>NUCLEOTIDE SEQUENCE [LARGE SCALE GENOMIC DNA]</scope>
    <source>
        <strain evidence="4 5">PS728</strain>
    </source>
</reference>
<evidence type="ECO:0000259" key="2">
    <source>
        <dbReference type="Pfam" id="PF09423"/>
    </source>
</evidence>
<dbReference type="Gene3D" id="2.60.40.380">
    <property type="entry name" value="Purple acid phosphatase-like, N-terminal"/>
    <property type="match status" value="1"/>
</dbReference>
<dbReference type="InterPro" id="IPR032093">
    <property type="entry name" value="PhoD_N"/>
</dbReference>
<dbReference type="InterPro" id="IPR038607">
    <property type="entry name" value="PhoD-like_sf"/>
</dbReference>
<organism evidence="4 5">
    <name type="scientific">Hyphomonas polymorpha PS728</name>
    <dbReference type="NCBI Taxonomy" id="1280954"/>
    <lineage>
        <taxon>Bacteria</taxon>
        <taxon>Pseudomonadati</taxon>
        <taxon>Pseudomonadota</taxon>
        <taxon>Alphaproteobacteria</taxon>
        <taxon>Hyphomonadales</taxon>
        <taxon>Hyphomonadaceae</taxon>
        <taxon>Hyphomonas</taxon>
    </lineage>
</organism>
<dbReference type="CDD" id="cd07389">
    <property type="entry name" value="MPP_PhoD"/>
    <property type="match status" value="1"/>
</dbReference>
<comment type="caution">
    <text evidence="4">The sequence shown here is derived from an EMBL/GenBank/DDBJ whole genome shotgun (WGS) entry which is preliminary data.</text>
</comment>
<dbReference type="InterPro" id="IPR029052">
    <property type="entry name" value="Metallo-depent_PP-like"/>
</dbReference>
<dbReference type="Gene3D" id="3.60.21.70">
    <property type="entry name" value="PhoD-like phosphatase"/>
    <property type="match status" value="1"/>
</dbReference>
<evidence type="ECO:0000256" key="1">
    <source>
        <dbReference type="SAM" id="SignalP"/>
    </source>
</evidence>
<dbReference type="Proteomes" id="UP000027100">
    <property type="component" value="Unassembled WGS sequence"/>
</dbReference>
<keyword evidence="5" id="KW-1185">Reference proteome</keyword>
<dbReference type="InterPro" id="IPR018946">
    <property type="entry name" value="PhoD-like_MPP"/>
</dbReference>
<keyword evidence="1" id="KW-0732">Signal</keyword>
<dbReference type="STRING" id="1280954.HPO_03849"/>
<sequence>MFSRRSFIALTGAAAVAMASQRSFADNSAAYFTLGIASGAPRPESVILWTRLAPDPLRGGGMPPGRVEVRVRVARDPAMRDVIRDEMVATSDAKAHSVHYKCEGLEPGREYWYQFSYNDEDTVIGRTRTTSPNDDKARIALAYCQHYEAGYYAAYRDLAEWMPDLVIHTGDYIYEGGVGTLGSYMRDVGAGERRLFETVRLHNGPEIVTLWDYRNRYALYKTDPHLQAAHAIAPWIVAMDDHEIDNNWAGAIPQDPEKQTDLEFRVRKLAAFQAYYEHMPIETPPWVKGTESGLLMHGAFRLGPAQVHLLDTRQFRTDQPCGDGRKAYCEEANDPAQTMMGKAQEEWLHTELKRSGAAFNLIATQVWFTPYRYNAPPEAPVTNLDSWDGYPLARQRLADMLATGVKNPVFLTGDWHTAMASTLYQTPFDTRSKRIGHELVGSSISSGCPWARDMEVTREANPHVSHLNGKQRGYLRVTVSKKDCAGDFRVVEDAGRPDSRVYTDVEIRTRDI</sequence>
<dbReference type="OrthoDB" id="327733at2"/>
<dbReference type="PATRIC" id="fig|1280954.3.peg.783"/>
<feature type="domain" description="Phospholipase D N-terminal" evidence="3">
    <location>
        <begin position="34"/>
        <end position="129"/>
    </location>
</feature>
<dbReference type="PROSITE" id="PS51318">
    <property type="entry name" value="TAT"/>
    <property type="match status" value="1"/>
</dbReference>
<name>A0A062VC48_9PROT</name>
<evidence type="ECO:0000313" key="4">
    <source>
        <dbReference type="EMBL" id="KCZ99995.1"/>
    </source>
</evidence>
<evidence type="ECO:0000313" key="5">
    <source>
        <dbReference type="Proteomes" id="UP000027100"/>
    </source>
</evidence>